<evidence type="ECO:0000313" key="2">
    <source>
        <dbReference type="EMBL" id="GJJ08498.1"/>
    </source>
</evidence>
<keyword evidence="3" id="KW-1185">Reference proteome</keyword>
<dbReference type="EMBL" id="BPWL01000003">
    <property type="protein sequence ID" value="GJJ08498.1"/>
    <property type="molecule type" value="Genomic_DNA"/>
</dbReference>
<comment type="caution">
    <text evidence="2">The sequence shown here is derived from an EMBL/GenBank/DDBJ whole genome shotgun (WGS) entry which is preliminary data.</text>
</comment>
<evidence type="ECO:0000256" key="1">
    <source>
        <dbReference type="SAM" id="Phobius"/>
    </source>
</evidence>
<accession>A0AAV5A5L6</accession>
<evidence type="ECO:0000313" key="3">
    <source>
        <dbReference type="Proteomes" id="UP001050691"/>
    </source>
</evidence>
<name>A0AAV5A5L6_9AGAM</name>
<keyword evidence="1" id="KW-1133">Transmembrane helix</keyword>
<reference evidence="2" key="1">
    <citation type="submission" date="2021-10" db="EMBL/GenBank/DDBJ databases">
        <title>De novo Genome Assembly of Clathrus columnatus (Basidiomycota, Fungi) Using Illumina and Nanopore Sequence Data.</title>
        <authorList>
            <person name="Ogiso-Tanaka E."/>
            <person name="Itagaki H."/>
            <person name="Hosoya T."/>
            <person name="Hosaka K."/>
        </authorList>
    </citation>
    <scope>NUCLEOTIDE SEQUENCE</scope>
    <source>
        <strain evidence="2">MO-923</strain>
    </source>
</reference>
<dbReference type="Gene3D" id="1.20.1250.20">
    <property type="entry name" value="MFS general substrate transporter like domains"/>
    <property type="match status" value="1"/>
</dbReference>
<dbReference type="AlphaFoldDB" id="A0AAV5A5L6"/>
<organism evidence="2 3">
    <name type="scientific">Clathrus columnatus</name>
    <dbReference type="NCBI Taxonomy" id="1419009"/>
    <lineage>
        <taxon>Eukaryota</taxon>
        <taxon>Fungi</taxon>
        <taxon>Dikarya</taxon>
        <taxon>Basidiomycota</taxon>
        <taxon>Agaricomycotina</taxon>
        <taxon>Agaricomycetes</taxon>
        <taxon>Phallomycetidae</taxon>
        <taxon>Phallales</taxon>
        <taxon>Clathraceae</taxon>
        <taxon>Clathrus</taxon>
    </lineage>
</organism>
<sequence>MLLTGFSITSVTMFIVALLYTLVPHDPKAAKAMVAMPYFLNPSQLNWGPRIGWRFIYRVLLDFFLPETKGRTLEEIDELFSSDSQLMRSATRNYDTDAKDIIIANDKDST</sequence>
<dbReference type="Proteomes" id="UP001050691">
    <property type="component" value="Unassembled WGS sequence"/>
</dbReference>
<feature type="transmembrane region" description="Helical" evidence="1">
    <location>
        <begin position="6"/>
        <end position="23"/>
    </location>
</feature>
<dbReference type="InterPro" id="IPR036259">
    <property type="entry name" value="MFS_trans_sf"/>
</dbReference>
<keyword evidence="1" id="KW-0812">Transmembrane</keyword>
<keyword evidence="1" id="KW-0472">Membrane</keyword>
<proteinExistence type="predicted"/>
<protein>
    <submittedName>
        <fullName evidence="2">Uncharacterized protein</fullName>
    </submittedName>
</protein>
<gene>
    <name evidence="2" type="ORF">Clacol_002716</name>
</gene>